<evidence type="ECO:0000313" key="4">
    <source>
        <dbReference type="Proteomes" id="UP000256562"/>
    </source>
</evidence>
<keyword evidence="1" id="KW-0812">Transmembrane</keyword>
<feature type="transmembrane region" description="Helical" evidence="1">
    <location>
        <begin position="114"/>
        <end position="146"/>
    </location>
</feature>
<dbReference type="AlphaFoldDB" id="A0A3E0ISH4"/>
<evidence type="ECO:0000313" key="3">
    <source>
        <dbReference type="EMBL" id="REI00347.1"/>
    </source>
</evidence>
<organism evidence="3 4">
    <name type="scientific">Staphylococcus felis</name>
    <dbReference type="NCBI Taxonomy" id="46127"/>
    <lineage>
        <taxon>Bacteria</taxon>
        <taxon>Bacillati</taxon>
        <taxon>Bacillota</taxon>
        <taxon>Bacilli</taxon>
        <taxon>Bacillales</taxon>
        <taxon>Staphylococcaceae</taxon>
        <taxon>Staphylococcus</taxon>
    </lineage>
</organism>
<keyword evidence="1" id="KW-0472">Membrane</keyword>
<dbReference type="EMBL" id="QKXQ01000058">
    <property type="protein sequence ID" value="REI00347.1"/>
    <property type="molecule type" value="Genomic_DNA"/>
</dbReference>
<dbReference type="Pfam" id="PF13273">
    <property type="entry name" value="DUF4064"/>
    <property type="match status" value="1"/>
</dbReference>
<name>A0A3E0ISH4_9STAP</name>
<feature type="transmembrane region" description="Helical" evidence="1">
    <location>
        <begin position="89"/>
        <end position="107"/>
    </location>
</feature>
<sequence length="214" mass="24022">MADRYVYQNENEADQFNHHSNQSGFIKRTVEKVLTWVGIILHLIWAIIGTVGISLLPQLANNGEIREALNEQGQNADELANQSVSVGSLIIPFGIPLVLAIIAVFLFKKRILAGILLVIAALTGLFLSGSLIAAILWLIAGIMLFARKPKNNINPNYNTAQHEHINSDRHNEHFDKSKVNDFKSDVSEKRVNDLETKDSYEDKAKNKFDDFKNK</sequence>
<evidence type="ECO:0000259" key="2">
    <source>
        <dbReference type="Pfam" id="PF13273"/>
    </source>
</evidence>
<dbReference type="Proteomes" id="UP000256562">
    <property type="component" value="Unassembled WGS sequence"/>
</dbReference>
<dbReference type="OrthoDB" id="2414536at2"/>
<evidence type="ECO:0000256" key="1">
    <source>
        <dbReference type="SAM" id="Phobius"/>
    </source>
</evidence>
<feature type="transmembrane region" description="Helical" evidence="1">
    <location>
        <begin position="33"/>
        <end position="56"/>
    </location>
</feature>
<accession>A0A3E0ISH4</accession>
<protein>
    <recommendedName>
        <fullName evidence="2">DUF4064 domain-containing protein</fullName>
    </recommendedName>
</protein>
<dbReference type="RefSeq" id="WP_116093615.1">
    <property type="nucleotide sequence ID" value="NZ_QKXN01000130.1"/>
</dbReference>
<reference evidence="3 4" key="1">
    <citation type="journal article" date="2018" name="Vet. Microbiol.">
        <title>Characterisation of Staphylococcus felis isolated from cats using whole genome sequencing.</title>
        <authorList>
            <person name="Worthing K."/>
            <person name="Pang S."/>
            <person name="Trott D.J."/>
            <person name="Abraham S."/>
            <person name="Coombs G.W."/>
            <person name="Jordan D."/>
            <person name="McIntyre L."/>
            <person name="Davies M.R."/>
            <person name="Norris J."/>
        </authorList>
    </citation>
    <scope>NUCLEOTIDE SEQUENCE [LARGE SCALE GENOMIC DNA]</scope>
    <source>
        <strain evidence="3 4">F9</strain>
    </source>
</reference>
<gene>
    <name evidence="3" type="ORF">DOS83_01475</name>
</gene>
<feature type="domain" description="DUF4064" evidence="2">
    <location>
        <begin position="27"/>
        <end position="127"/>
    </location>
</feature>
<comment type="caution">
    <text evidence="3">The sequence shown here is derived from an EMBL/GenBank/DDBJ whole genome shotgun (WGS) entry which is preliminary data.</text>
</comment>
<dbReference type="InterPro" id="IPR025273">
    <property type="entry name" value="DUF4064"/>
</dbReference>
<proteinExistence type="predicted"/>
<keyword evidence="1" id="KW-1133">Transmembrane helix</keyword>